<dbReference type="Pfam" id="PF02514">
    <property type="entry name" value="CobN-Mg_chel"/>
    <property type="match status" value="1"/>
</dbReference>
<feature type="domain" description="CobN/magnesium chelatase" evidence="2">
    <location>
        <begin position="117"/>
        <end position="1258"/>
    </location>
</feature>
<dbReference type="NCBIfam" id="TIGR02257">
    <property type="entry name" value="cobalto_cobN"/>
    <property type="match status" value="1"/>
</dbReference>
<dbReference type="GO" id="GO:0009236">
    <property type="term" value="P:cobalamin biosynthetic process"/>
    <property type="evidence" value="ECO:0007669"/>
    <property type="project" value="InterPro"/>
</dbReference>
<evidence type="ECO:0000259" key="2">
    <source>
        <dbReference type="Pfam" id="PF02514"/>
    </source>
</evidence>
<evidence type="ECO:0000313" key="4">
    <source>
        <dbReference type="Proteomes" id="UP000244240"/>
    </source>
</evidence>
<sequence length="1286" mass="144817">MILYLTTADTDILTLREAYAELPDGFPTIRTANVTDWADREEEAREFLDRRLPVARVVILRLLGGKKAHPPSFERVVRHCREKEIPLMAWPGDQEPYPELQEATNVAPSLSSQAMLYAVYGGVRNFVQLFRMISDTWLGTAYGYEEPRDLPWSGIYRPGSLEPLDRQEWEKNIQPEEAAAVEGESPPVVGILFYRAHWMSGNTDFIDSLMESLRRRGCVPLPVLTQSLKAGPDDGVQQKDSAWPLLTDPSGRPAVDALIVTMSFSVHRRSPDDAGEGEERSWIDGLDVPVLQAIVSLHERKRWDESDAGLTPLDTAMNVAMPEFDGRIITVPFSFKETVREDPLLGIPLRRYVAAGDRTDFLARLAARWARLRRKPAGEKRLAFLLTNAPSKNSRIGNAVGLDTPASMVRILHALKEQGYHVGNPEDLPRDGDELALRLIERCSNDRGYLTGEQLAGAEGHLTKEDYRKRWEQISQKARRGIEDTWGPPPGDVFLHLDRLVIPGIRFGHIFVGLQPPRGFGDNPIAIYHSPDLVPTHHYTAYYHWLRESFGADAVVHVGKHGTLEWLPGKGTGLSVSCYPEVVLDDLPHFYPYIINNPGEGTQAKRRSHATIVDHLVPVLTQADTYDELDKLEQLMDEHAQMQPLDPKKLPLIEKEIWDTVVQARLDRDLNRDEYPEDFEAFMEEIDGYICELKSAQIRDGLHVMGRLPETEEAWTDLLYSLLQLPTGSVPSLPEAVCRDLGLDWDGLQNDLGKRWPGSLPVADPWFGGVRTVGDVREEVIRLSKAALAEKVIRPAGVVPGNPGSTAEGGSETDALLPAQEGRTESVLGYARDRLLPKLLETPAEIGNLLHELEGGLVPAGPSGSPTRGMPDILPTGRNFYSVDPHSLPSPGAWEVGRQLAEELIRRYREEEGEPPRTVGLVMWGTSAMRTRGDDIAQVLALLGVRPVWRDESRRVVDLEVIPLEELGRPRVDVTVRISGFFRDAFPNLVRMINRAVEMVNGLDERAEDNPLAARVAEETEEKVASGLSREEARETSLYRVFGSKPGTYGAGMLPLIESRQWRDDRDLARVYTTWSGYAYTEKEYGKPAAAEFENRLRRVQVATKNQDNREHDIFDSDDYFQEHGGMVATVRSLTGKDPKTYFGDSSNPRLIRVRHLKEEALRVFRSRVINPKWMRSVRRHGYKGALEMANTVDFLFGYDATARIIDDWMYEQLSRRYALDPEVRQFFARSNPWALKDIAERLLEAAQRGMWKEPDPETTEALAKTLLEAESRIEGFGGERRGEDA</sequence>
<protein>
    <submittedName>
        <fullName evidence="3">Cobaltochelatase CobN subunit</fullName>
    </submittedName>
</protein>
<name>A0A2T6C8C8_9BACL</name>
<organism evidence="3 4">
    <name type="scientific">Melghirimyces profundicolus</name>
    <dbReference type="NCBI Taxonomy" id="1242148"/>
    <lineage>
        <taxon>Bacteria</taxon>
        <taxon>Bacillati</taxon>
        <taxon>Bacillota</taxon>
        <taxon>Bacilli</taxon>
        <taxon>Bacillales</taxon>
        <taxon>Thermoactinomycetaceae</taxon>
        <taxon>Melghirimyces</taxon>
    </lineage>
</organism>
<dbReference type="RefSeq" id="WP_108021637.1">
    <property type="nucleotide sequence ID" value="NZ_QBKR01000002.1"/>
</dbReference>
<dbReference type="Proteomes" id="UP000244240">
    <property type="component" value="Unassembled WGS sequence"/>
</dbReference>
<dbReference type="EMBL" id="QBKR01000002">
    <property type="protein sequence ID" value="PTX64565.1"/>
    <property type="molecule type" value="Genomic_DNA"/>
</dbReference>
<dbReference type="CDD" id="cd10150">
    <property type="entry name" value="CobN_like"/>
    <property type="match status" value="1"/>
</dbReference>
<accession>A0A2T6C8C8</accession>
<dbReference type="PANTHER" id="PTHR44119:SF4">
    <property type="entry name" value="AEROBIC COBALTOCHELATASE SUBUNIT COBN"/>
    <property type="match status" value="1"/>
</dbReference>
<evidence type="ECO:0000256" key="1">
    <source>
        <dbReference type="SAM" id="MobiDB-lite"/>
    </source>
</evidence>
<dbReference type="OrthoDB" id="9757976at2"/>
<reference evidence="3 4" key="1">
    <citation type="submission" date="2018-04" db="EMBL/GenBank/DDBJ databases">
        <title>Genomic Encyclopedia of Archaeal and Bacterial Type Strains, Phase II (KMG-II): from individual species to whole genera.</title>
        <authorList>
            <person name="Goeker M."/>
        </authorList>
    </citation>
    <scope>NUCLEOTIDE SEQUENCE [LARGE SCALE GENOMIC DNA]</scope>
    <source>
        <strain evidence="3 4">DSM 45787</strain>
    </source>
</reference>
<dbReference type="InterPro" id="IPR011953">
    <property type="entry name" value="Cobalto_CobN"/>
</dbReference>
<dbReference type="GO" id="GO:0051116">
    <property type="term" value="F:cobaltochelatase activity"/>
    <property type="evidence" value="ECO:0007669"/>
    <property type="project" value="InterPro"/>
</dbReference>
<dbReference type="InterPro" id="IPR003672">
    <property type="entry name" value="CobN/Mg_chltase"/>
</dbReference>
<gene>
    <name evidence="3" type="ORF">C8P63_10258</name>
</gene>
<feature type="region of interest" description="Disordered" evidence="1">
    <location>
        <begin position="798"/>
        <end position="819"/>
    </location>
</feature>
<keyword evidence="4" id="KW-1185">Reference proteome</keyword>
<evidence type="ECO:0000313" key="3">
    <source>
        <dbReference type="EMBL" id="PTX64565.1"/>
    </source>
</evidence>
<proteinExistence type="predicted"/>
<comment type="caution">
    <text evidence="3">The sequence shown here is derived from an EMBL/GenBank/DDBJ whole genome shotgun (WGS) entry which is preliminary data.</text>
</comment>
<dbReference type="PANTHER" id="PTHR44119">
    <property type="entry name" value="MAGNESIUM-CHELATASE SUBUNIT CHLH, CHLOROPLASTIC"/>
    <property type="match status" value="1"/>
</dbReference>